<comment type="caution">
    <text evidence="1">The sequence shown here is derived from an EMBL/GenBank/DDBJ whole genome shotgun (WGS) entry which is preliminary data.</text>
</comment>
<organism evidence="1 2">
    <name type="scientific">Candidatus Yonathbacteria bacterium RIFCSPHIGHO2_01_FULL_51_10</name>
    <dbReference type="NCBI Taxonomy" id="1802723"/>
    <lineage>
        <taxon>Bacteria</taxon>
        <taxon>Candidatus Yonathiibacteriota</taxon>
    </lineage>
</organism>
<proteinExistence type="predicted"/>
<evidence type="ECO:0000313" key="1">
    <source>
        <dbReference type="EMBL" id="OHA80802.1"/>
    </source>
</evidence>
<dbReference type="EMBL" id="MHUS01000017">
    <property type="protein sequence ID" value="OHA80802.1"/>
    <property type="molecule type" value="Genomic_DNA"/>
</dbReference>
<dbReference type="AlphaFoldDB" id="A0A1G2S8A3"/>
<gene>
    <name evidence="1" type="ORF">A2675_01640</name>
</gene>
<sequence length="109" mass="12563">MPPKEPRPHDTIVHTEQWLADHPDYQKHSALDKAPTPSEEEIPLLKNAIENETLLWNELEKVRATVRELQNELKLLDPVHDAVAYILVGDLISANMIRIDELQTRLKKS</sequence>
<accession>A0A1G2S8A3</accession>
<evidence type="ECO:0000313" key="2">
    <source>
        <dbReference type="Proteomes" id="UP000176997"/>
    </source>
</evidence>
<reference evidence="1 2" key="1">
    <citation type="journal article" date="2016" name="Nat. Commun.">
        <title>Thousands of microbial genomes shed light on interconnected biogeochemical processes in an aquifer system.</title>
        <authorList>
            <person name="Anantharaman K."/>
            <person name="Brown C.T."/>
            <person name="Hug L.A."/>
            <person name="Sharon I."/>
            <person name="Castelle C.J."/>
            <person name="Probst A.J."/>
            <person name="Thomas B.C."/>
            <person name="Singh A."/>
            <person name="Wilkins M.J."/>
            <person name="Karaoz U."/>
            <person name="Brodie E.L."/>
            <person name="Williams K.H."/>
            <person name="Hubbard S.S."/>
            <person name="Banfield J.F."/>
        </authorList>
    </citation>
    <scope>NUCLEOTIDE SEQUENCE [LARGE SCALE GENOMIC DNA]</scope>
</reference>
<protein>
    <submittedName>
        <fullName evidence="1">Uncharacterized protein</fullName>
    </submittedName>
</protein>
<name>A0A1G2S8A3_9BACT</name>
<dbReference type="Proteomes" id="UP000176997">
    <property type="component" value="Unassembled WGS sequence"/>
</dbReference>